<sequence length="273" mass="29990">MHMARSTKAPQAPEMKIPSTRDSVFRPMSEAELDVALRELSSGTAPGDDEVKCEELEQLGRLAKKCVVRLFNCSLCAGQVPAKRGHGIIVPLPKPNKPASSMASFRPATHTSTLRKLVERIVARRVRDRIEDKLQPQRAMFRPARSTLDTPMQVGRAVWRRKGGEKRAAALIDCARAFGSVDRGCIVRALVSFGVERHLVAWIACFLKGRAAQVRVNSTPSKDVSLTCGVPQGLLLGPLPFIVTVDSLSKRHNCIPGLQHGFFADNLTSVHER</sequence>
<dbReference type="Pfam" id="PF00078">
    <property type="entry name" value="RVT_1"/>
    <property type="match status" value="1"/>
</dbReference>
<dbReference type="EMBL" id="CAEX01005706">
    <property type="protein sequence ID" value="CCD20494.1"/>
    <property type="molecule type" value="Genomic_DNA"/>
</dbReference>
<feature type="domain" description="Reverse transcriptase" evidence="2">
    <location>
        <begin position="73"/>
        <end position="273"/>
    </location>
</feature>
<proteinExistence type="predicted"/>
<accession>F9WSF5</accession>
<dbReference type="VEuPathDB" id="TriTrypDB:TvY486_0033300"/>
<dbReference type="AlphaFoldDB" id="F9WSF5"/>
<organism evidence="3 4">
    <name type="scientific">Trypanosoma vivax (strain Y486)</name>
    <dbReference type="NCBI Taxonomy" id="1055687"/>
    <lineage>
        <taxon>Eukaryota</taxon>
        <taxon>Discoba</taxon>
        <taxon>Euglenozoa</taxon>
        <taxon>Kinetoplastea</taxon>
        <taxon>Metakinetoplastina</taxon>
        <taxon>Trypanosomatida</taxon>
        <taxon>Trypanosomatidae</taxon>
        <taxon>Trypanosoma</taxon>
        <taxon>Duttonella</taxon>
    </lineage>
</organism>
<feature type="region of interest" description="Disordered" evidence="1">
    <location>
        <begin position="1"/>
        <end position="22"/>
    </location>
</feature>
<protein>
    <recommendedName>
        <fullName evidence="2">Reverse transcriptase domain-containing protein</fullName>
    </recommendedName>
</protein>
<evidence type="ECO:0000313" key="3">
    <source>
        <dbReference type="EMBL" id="CCD20494.1"/>
    </source>
</evidence>
<dbReference type="PANTHER" id="PTHR19446">
    <property type="entry name" value="REVERSE TRANSCRIPTASES"/>
    <property type="match status" value="1"/>
</dbReference>
<reference evidence="3 4" key="1">
    <citation type="journal article" date="2012" name="Proc. Natl. Acad. Sci. U.S.A.">
        <title>Antigenic diversity is generated by distinct evolutionary mechanisms in African trypanosome species.</title>
        <authorList>
            <person name="Jackson A.P."/>
            <person name="Berry A."/>
            <person name="Aslett M."/>
            <person name="Allison H.C."/>
            <person name="Burton P."/>
            <person name="Vavrova-Anderson J."/>
            <person name="Brown R."/>
            <person name="Browne H."/>
            <person name="Corton N."/>
            <person name="Hauser H."/>
            <person name="Gamble J."/>
            <person name="Gilderthorp R."/>
            <person name="Marcello L."/>
            <person name="McQuillan J."/>
            <person name="Otto T.D."/>
            <person name="Quail M.A."/>
            <person name="Sanders M.J."/>
            <person name="van Tonder A."/>
            <person name="Ginger M.L."/>
            <person name="Field M.C."/>
            <person name="Barry J.D."/>
            <person name="Hertz-Fowler C."/>
            <person name="Berriman M."/>
        </authorList>
    </citation>
    <scope>NUCLEOTIDE SEQUENCE</scope>
    <source>
        <strain evidence="3 4">Y486</strain>
    </source>
</reference>
<dbReference type="InterPro" id="IPR000477">
    <property type="entry name" value="RT_dom"/>
</dbReference>
<evidence type="ECO:0000256" key="1">
    <source>
        <dbReference type="SAM" id="MobiDB-lite"/>
    </source>
</evidence>
<evidence type="ECO:0000259" key="2">
    <source>
        <dbReference type="PROSITE" id="PS50878"/>
    </source>
</evidence>
<gene>
    <name evidence="3" type="ORF">TvY486_0033300</name>
</gene>
<keyword evidence="4" id="KW-1185">Reference proteome</keyword>
<dbReference type="Proteomes" id="UP000009027">
    <property type="component" value="Unassembled WGS sequence"/>
</dbReference>
<name>F9WSF5_TRYVY</name>
<evidence type="ECO:0000313" key="4">
    <source>
        <dbReference type="Proteomes" id="UP000009027"/>
    </source>
</evidence>
<dbReference type="PROSITE" id="PS50878">
    <property type="entry name" value="RT_POL"/>
    <property type="match status" value="1"/>
</dbReference>